<reference evidence="2" key="1">
    <citation type="journal article" date="2021" name="Mol. Ecol. Resour.">
        <title>Apolygus lucorum genome provides insights into omnivorousness and mesophyll feeding.</title>
        <authorList>
            <person name="Liu Y."/>
            <person name="Liu H."/>
            <person name="Wang H."/>
            <person name="Huang T."/>
            <person name="Liu B."/>
            <person name="Yang B."/>
            <person name="Yin L."/>
            <person name="Li B."/>
            <person name="Zhang Y."/>
            <person name="Zhang S."/>
            <person name="Jiang F."/>
            <person name="Zhang X."/>
            <person name="Ren Y."/>
            <person name="Wang B."/>
            <person name="Wang S."/>
            <person name="Lu Y."/>
            <person name="Wu K."/>
            <person name="Fan W."/>
            <person name="Wang G."/>
        </authorList>
    </citation>
    <scope>NUCLEOTIDE SEQUENCE</scope>
    <source>
        <strain evidence="2">12Hb</strain>
    </source>
</reference>
<gene>
    <name evidence="2" type="ORF">GE061_005605</name>
</gene>
<evidence type="ECO:0000256" key="1">
    <source>
        <dbReference type="SAM" id="MobiDB-lite"/>
    </source>
</evidence>
<sequence>MREVLNHHNGVVRFFSHLNSIVDEEDNSPFLEVKPFIKLFERNNKIMEDETKKSKKTPIKDSTKGRHRKKMA</sequence>
<evidence type="ECO:0000313" key="2">
    <source>
        <dbReference type="EMBL" id="KAF6201158.1"/>
    </source>
</evidence>
<evidence type="ECO:0000313" key="3">
    <source>
        <dbReference type="Proteomes" id="UP000466442"/>
    </source>
</evidence>
<keyword evidence="3" id="KW-1185">Reference proteome</keyword>
<feature type="compositionally biased region" description="Basic and acidic residues" evidence="1">
    <location>
        <begin position="47"/>
        <end position="64"/>
    </location>
</feature>
<proteinExistence type="predicted"/>
<dbReference type="Proteomes" id="UP000466442">
    <property type="component" value="Unassembled WGS sequence"/>
</dbReference>
<comment type="caution">
    <text evidence="2">The sequence shown here is derived from an EMBL/GenBank/DDBJ whole genome shotgun (WGS) entry which is preliminary data.</text>
</comment>
<accession>A0A6A4IRM0</accession>
<dbReference type="AlphaFoldDB" id="A0A6A4IRM0"/>
<organism evidence="2 3">
    <name type="scientific">Apolygus lucorum</name>
    <name type="common">Small green plant bug</name>
    <name type="synonym">Lygocoris lucorum</name>
    <dbReference type="NCBI Taxonomy" id="248454"/>
    <lineage>
        <taxon>Eukaryota</taxon>
        <taxon>Metazoa</taxon>
        <taxon>Ecdysozoa</taxon>
        <taxon>Arthropoda</taxon>
        <taxon>Hexapoda</taxon>
        <taxon>Insecta</taxon>
        <taxon>Pterygota</taxon>
        <taxon>Neoptera</taxon>
        <taxon>Paraneoptera</taxon>
        <taxon>Hemiptera</taxon>
        <taxon>Heteroptera</taxon>
        <taxon>Panheteroptera</taxon>
        <taxon>Cimicomorpha</taxon>
        <taxon>Miridae</taxon>
        <taxon>Mirini</taxon>
        <taxon>Apolygus</taxon>
    </lineage>
</organism>
<name>A0A6A4IRM0_APOLU</name>
<protein>
    <submittedName>
        <fullName evidence="2">Uncharacterized protein</fullName>
    </submittedName>
</protein>
<feature type="region of interest" description="Disordered" evidence="1">
    <location>
        <begin position="47"/>
        <end position="72"/>
    </location>
</feature>
<dbReference type="EMBL" id="WIXP02000013">
    <property type="protein sequence ID" value="KAF6201158.1"/>
    <property type="molecule type" value="Genomic_DNA"/>
</dbReference>